<dbReference type="GO" id="GO:0016973">
    <property type="term" value="P:poly(A)+ mRNA export from nucleus"/>
    <property type="evidence" value="ECO:0007669"/>
    <property type="project" value="TreeGrafter"/>
</dbReference>
<name>A0A6A5BUV4_NAEFO</name>
<dbReference type="InterPro" id="IPR036388">
    <property type="entry name" value="WH-like_DNA-bd_sf"/>
</dbReference>
<dbReference type="VEuPathDB" id="AmoebaDB:FDP41_003512"/>
<gene>
    <name evidence="3" type="ORF">FDP41_003512</name>
</gene>
<dbReference type="VEuPathDB" id="AmoebaDB:NfTy_070860"/>
<dbReference type="GO" id="GO:0006368">
    <property type="term" value="P:transcription elongation by RNA polymerase II"/>
    <property type="evidence" value="ECO:0007669"/>
    <property type="project" value="TreeGrafter"/>
</dbReference>
<comment type="similarity">
    <text evidence="1">Belongs to the CSN12 family.</text>
</comment>
<evidence type="ECO:0000313" key="3">
    <source>
        <dbReference type="EMBL" id="KAF0977520.1"/>
    </source>
</evidence>
<dbReference type="Pfam" id="PF01399">
    <property type="entry name" value="PCI"/>
    <property type="match status" value="1"/>
</dbReference>
<dbReference type="GeneID" id="68110730"/>
<protein>
    <recommendedName>
        <fullName evidence="2">PCI domain-containing protein</fullName>
    </recommendedName>
</protein>
<dbReference type="PROSITE" id="PS50250">
    <property type="entry name" value="PCI"/>
    <property type="match status" value="1"/>
</dbReference>
<dbReference type="InterPro" id="IPR045114">
    <property type="entry name" value="Csn12-like"/>
</dbReference>
<dbReference type="PANTHER" id="PTHR12732">
    <property type="entry name" value="UNCHARACTERIZED PROTEASOME COMPONENT REGION PCI-CONTAINING"/>
    <property type="match status" value="1"/>
</dbReference>
<dbReference type="GO" id="GO:0000973">
    <property type="term" value="P:post-transcriptional tethering of RNA polymerase II gene DNA at nuclear periphery"/>
    <property type="evidence" value="ECO:0007669"/>
    <property type="project" value="TreeGrafter"/>
</dbReference>
<dbReference type="OMA" id="ESQTNWI"/>
<organism evidence="3 4">
    <name type="scientific">Naegleria fowleri</name>
    <name type="common">Brain eating amoeba</name>
    <dbReference type="NCBI Taxonomy" id="5763"/>
    <lineage>
        <taxon>Eukaryota</taxon>
        <taxon>Discoba</taxon>
        <taxon>Heterolobosea</taxon>
        <taxon>Tetramitia</taxon>
        <taxon>Eutetramitia</taxon>
        <taxon>Vahlkampfiidae</taxon>
        <taxon>Naegleria</taxon>
    </lineage>
</organism>
<evidence type="ECO:0000256" key="1">
    <source>
        <dbReference type="ARBA" id="ARBA00025771"/>
    </source>
</evidence>
<dbReference type="EMBL" id="VFQX01000034">
    <property type="protein sequence ID" value="KAF0977520.1"/>
    <property type="molecule type" value="Genomic_DNA"/>
</dbReference>
<dbReference type="GO" id="GO:0003723">
    <property type="term" value="F:RNA binding"/>
    <property type="evidence" value="ECO:0007669"/>
    <property type="project" value="InterPro"/>
</dbReference>
<sequence>MQSLLEGIEQALTEQDAYTAADFLNENYFYETFYGDQATGKIPNINSIEKLVDSAISKVSYRPFLYDYFKSMIYLFEMEDYKNAFEFMKKSVEKFINQVFDKENYWSVKLMKFLSSALYRAAVKAADAQEQEGETGDSEDSHKLSPLAAAAMTLQTALAASNRDRTNNIEESKKWASLHITNTLIRFYFKLNNLDWCSKYISKAVLNDLNYPLSELVTFRFFAARVAILQSKFVKAKEDLEYALTYCHEDYTKNKKMIIRYLACVNLMLGKYPTQALCEKYDLMEFMELSKACRTGDLRTYKKCLAENMNFFIKDGTYLILEKIKVVVYRNLLRRVYCYKEKSARIPIPTFLAALKFVEDDPIDLDEAECILSNLIFSGFVRGYISHDKQILVVAKQNPFPSLSTLFAEE</sequence>
<evidence type="ECO:0000259" key="2">
    <source>
        <dbReference type="PROSITE" id="PS50250"/>
    </source>
</evidence>
<evidence type="ECO:0000313" key="4">
    <source>
        <dbReference type="Proteomes" id="UP000444721"/>
    </source>
</evidence>
<dbReference type="SMART" id="SM00753">
    <property type="entry name" value="PAM"/>
    <property type="match status" value="1"/>
</dbReference>
<comment type="caution">
    <text evidence="3">The sequence shown here is derived from an EMBL/GenBank/DDBJ whole genome shotgun (WGS) entry which is preliminary data.</text>
</comment>
<feature type="domain" description="PCI" evidence="2">
    <location>
        <begin position="217"/>
        <end position="399"/>
    </location>
</feature>
<reference evidence="3 4" key="1">
    <citation type="journal article" date="2019" name="Sci. Rep.">
        <title>Nanopore sequencing improves the draft genome of the human pathogenic amoeba Naegleria fowleri.</title>
        <authorList>
            <person name="Liechti N."/>
            <person name="Schurch N."/>
            <person name="Bruggmann R."/>
            <person name="Wittwer M."/>
        </authorList>
    </citation>
    <scope>NUCLEOTIDE SEQUENCE [LARGE SCALE GENOMIC DNA]</scope>
    <source>
        <strain evidence="3 4">ATCC 30894</strain>
    </source>
</reference>
<dbReference type="RefSeq" id="XP_044562233.1">
    <property type="nucleotide sequence ID" value="XM_044706825.1"/>
</dbReference>
<accession>A0A6A5BUV4</accession>
<dbReference type="Gene3D" id="1.10.10.10">
    <property type="entry name" value="Winged helix-like DNA-binding domain superfamily/Winged helix DNA-binding domain"/>
    <property type="match status" value="1"/>
</dbReference>
<dbReference type="InterPro" id="IPR000717">
    <property type="entry name" value="PCI_dom"/>
</dbReference>
<proteinExistence type="inferred from homology"/>
<dbReference type="VEuPathDB" id="AmoebaDB:NF0064060"/>
<dbReference type="AlphaFoldDB" id="A0A6A5BUV4"/>
<dbReference type="Proteomes" id="UP000444721">
    <property type="component" value="Unassembled WGS sequence"/>
</dbReference>
<dbReference type="GO" id="GO:0070390">
    <property type="term" value="C:transcription export complex 2"/>
    <property type="evidence" value="ECO:0007669"/>
    <property type="project" value="TreeGrafter"/>
</dbReference>
<dbReference type="PANTHER" id="PTHR12732:SF0">
    <property type="entry name" value="PCI DOMAIN-CONTAINING PROTEIN 2"/>
    <property type="match status" value="1"/>
</dbReference>
<keyword evidence="4" id="KW-1185">Reference proteome</keyword>
<dbReference type="GO" id="GO:0003690">
    <property type="term" value="F:double-stranded DNA binding"/>
    <property type="evidence" value="ECO:0007669"/>
    <property type="project" value="InterPro"/>
</dbReference>
<dbReference type="FunFam" id="1.10.10.10:FF:000146">
    <property type="entry name" value="PCI domain-containing protein 2 homolog"/>
    <property type="match status" value="1"/>
</dbReference>
<dbReference type="OrthoDB" id="10252687at2759"/>